<reference evidence="3 4" key="1">
    <citation type="journal article" date="2021" name="Syst. Appl. Microbiol.">
        <title>Persephonella atlantica sp. nov.: How to adapt to physico-chemical gradients in high temperature hydrothermal habitats.</title>
        <authorList>
            <person name="Francois D.X."/>
            <person name="Godfroy A."/>
            <person name="Mathien C."/>
            <person name="Aube J."/>
            <person name="Cathalot C."/>
            <person name="Lesongeur F."/>
            <person name="L'Haridon S."/>
            <person name="Philippon X."/>
            <person name="Roussel E.G."/>
        </authorList>
    </citation>
    <scope>NUCLEOTIDE SEQUENCE [LARGE SCALE GENOMIC DNA]</scope>
    <source>
        <strain evidence="3 4">MO1340</strain>
    </source>
</reference>
<evidence type="ECO:0000259" key="1">
    <source>
        <dbReference type="Pfam" id="PF00534"/>
    </source>
</evidence>
<dbReference type="EMBL" id="JAACYA010000001">
    <property type="protein sequence ID" value="MBK3331847.1"/>
    <property type="molecule type" value="Genomic_DNA"/>
</dbReference>
<dbReference type="InterPro" id="IPR028098">
    <property type="entry name" value="Glyco_trans_4-like_N"/>
</dbReference>
<evidence type="ECO:0000259" key="2">
    <source>
        <dbReference type="Pfam" id="PF13439"/>
    </source>
</evidence>
<dbReference type="Proteomes" id="UP000772812">
    <property type="component" value="Unassembled WGS sequence"/>
</dbReference>
<dbReference type="Pfam" id="PF13439">
    <property type="entry name" value="Glyco_transf_4"/>
    <property type="match status" value="1"/>
</dbReference>
<protein>
    <submittedName>
        <fullName evidence="3">Glycosyltransferase</fullName>
    </submittedName>
</protein>
<comment type="caution">
    <text evidence="3">The sequence shown here is derived from an EMBL/GenBank/DDBJ whole genome shotgun (WGS) entry which is preliminary data.</text>
</comment>
<dbReference type="RefSeq" id="WP_200673248.1">
    <property type="nucleotide sequence ID" value="NZ_JAACYA010000001.1"/>
</dbReference>
<dbReference type="SUPFAM" id="SSF53756">
    <property type="entry name" value="UDP-Glycosyltransferase/glycogen phosphorylase"/>
    <property type="match status" value="1"/>
</dbReference>
<evidence type="ECO:0000313" key="3">
    <source>
        <dbReference type="EMBL" id="MBK3331847.1"/>
    </source>
</evidence>
<feature type="domain" description="Glycosyltransferase subfamily 4-like N-terminal" evidence="2">
    <location>
        <begin position="15"/>
        <end position="173"/>
    </location>
</feature>
<name>A0ABS1GG00_9AQUI</name>
<proteinExistence type="predicted"/>
<evidence type="ECO:0000313" key="4">
    <source>
        <dbReference type="Proteomes" id="UP000772812"/>
    </source>
</evidence>
<dbReference type="Pfam" id="PF00534">
    <property type="entry name" value="Glycos_transf_1"/>
    <property type="match status" value="1"/>
</dbReference>
<feature type="domain" description="Glycosyl transferase family 1" evidence="1">
    <location>
        <begin position="181"/>
        <end position="348"/>
    </location>
</feature>
<organism evidence="3 4">
    <name type="scientific">Persephonella atlantica</name>
    <dbReference type="NCBI Taxonomy" id="2699429"/>
    <lineage>
        <taxon>Bacteria</taxon>
        <taxon>Pseudomonadati</taxon>
        <taxon>Aquificota</taxon>
        <taxon>Aquificia</taxon>
        <taxon>Aquificales</taxon>
        <taxon>Hydrogenothermaceae</taxon>
        <taxon>Persephonella</taxon>
    </lineage>
</organism>
<accession>A0ABS1GG00</accession>
<gene>
    <name evidence="3" type="ORF">GWK41_02045</name>
</gene>
<dbReference type="Gene3D" id="3.40.50.2000">
    <property type="entry name" value="Glycogen Phosphorylase B"/>
    <property type="match status" value="2"/>
</dbReference>
<dbReference type="InterPro" id="IPR001296">
    <property type="entry name" value="Glyco_trans_1"/>
</dbReference>
<sequence>MRKKIILYLPSIQKGGVLESNRLLAKGFHEKGYEVTIVSNRKTDITIESFNHIYLHAGDLTKPFKLKKVILEEKPIAIFSNMLPQNISLSLAKYLLSYYKYDIETKFFGFVRTSTSSIVHSKFYHKPYKKFVNKLYTNFDKIIAVSSIAKQDLVNAFSLPENKIEIIHNPIDVRNIEKSKKEELSEEEKIIFRKKVLMFAGRFSKEKRIDLILKIFHKLQKMRDDVNLLLIGEGEEEENIKKILKELTIKNVYMLPFTKNPFKYMKHATLFILTSENEGFSRVVLESFSCGTPVIAYENNMSGHKDIIKSGYNGYLVKFNAEDTFIRKINTLLDNRDLLKTLENNAYKTALNFSLDNIINKLELLINS</sequence>
<keyword evidence="4" id="KW-1185">Reference proteome</keyword>
<dbReference type="PANTHER" id="PTHR12526">
    <property type="entry name" value="GLYCOSYLTRANSFERASE"/>
    <property type="match status" value="1"/>
</dbReference>
<dbReference type="CDD" id="cd03811">
    <property type="entry name" value="GT4_GT28_WabH-like"/>
    <property type="match status" value="1"/>
</dbReference>